<name>K7AFB7_9ALTE</name>
<dbReference type="Proteomes" id="UP000011864">
    <property type="component" value="Chromosome"/>
</dbReference>
<dbReference type="EMBL" id="CP003837">
    <property type="protein sequence ID" value="AGH47127.1"/>
    <property type="molecule type" value="Genomic_DNA"/>
</dbReference>
<dbReference type="HOGENOM" id="CLU_3203112_0_0_6"/>
<dbReference type="AlphaFoldDB" id="K7AFB7"/>
<accession>K7AFB7</accession>
<dbReference type="KEGG" id="gps:C427_5028"/>
<organism evidence="1 2">
    <name type="scientific">Paraglaciecola psychrophila 170</name>
    <dbReference type="NCBI Taxonomy" id="1129794"/>
    <lineage>
        <taxon>Bacteria</taxon>
        <taxon>Pseudomonadati</taxon>
        <taxon>Pseudomonadota</taxon>
        <taxon>Gammaproteobacteria</taxon>
        <taxon>Alteromonadales</taxon>
        <taxon>Alteromonadaceae</taxon>
        <taxon>Paraglaciecola</taxon>
    </lineage>
</organism>
<reference evidence="1 2" key="1">
    <citation type="journal article" date="2013" name="Genome Announc.">
        <title>Complete Genome Sequence of Glaciecola psychrophila Strain 170T.</title>
        <authorList>
            <person name="Yin J."/>
            <person name="Chen J."/>
            <person name="Liu G."/>
            <person name="Yu Y."/>
            <person name="Song L."/>
            <person name="Wang X."/>
            <person name="Qu X."/>
        </authorList>
    </citation>
    <scope>NUCLEOTIDE SEQUENCE [LARGE SCALE GENOMIC DNA]</scope>
    <source>
        <strain evidence="1 2">170</strain>
    </source>
</reference>
<evidence type="ECO:0000313" key="2">
    <source>
        <dbReference type="Proteomes" id="UP000011864"/>
    </source>
</evidence>
<sequence>MMGMHTTLNKVKSIFRRGLNNRNWLIKAKVMYKSKNVFMVAPHCE</sequence>
<evidence type="ECO:0000313" key="1">
    <source>
        <dbReference type="EMBL" id="AGH47127.1"/>
    </source>
</evidence>
<keyword evidence="2" id="KW-1185">Reference proteome</keyword>
<proteinExistence type="predicted"/>
<protein>
    <submittedName>
        <fullName evidence="1">Uncharacterized protein</fullName>
    </submittedName>
</protein>
<gene>
    <name evidence="1" type="ORF">C427_5028</name>
</gene>